<proteinExistence type="predicted"/>
<reference evidence="1" key="1">
    <citation type="submission" date="2014-11" db="EMBL/GenBank/DDBJ databases">
        <authorList>
            <person name="Amaro Gonzalez C."/>
        </authorList>
    </citation>
    <scope>NUCLEOTIDE SEQUENCE</scope>
</reference>
<dbReference type="AlphaFoldDB" id="A0A0E9WBA5"/>
<name>A0A0E9WBA5_ANGAN</name>
<organism evidence="1">
    <name type="scientific">Anguilla anguilla</name>
    <name type="common">European freshwater eel</name>
    <name type="synonym">Muraena anguilla</name>
    <dbReference type="NCBI Taxonomy" id="7936"/>
    <lineage>
        <taxon>Eukaryota</taxon>
        <taxon>Metazoa</taxon>
        <taxon>Chordata</taxon>
        <taxon>Craniata</taxon>
        <taxon>Vertebrata</taxon>
        <taxon>Euteleostomi</taxon>
        <taxon>Actinopterygii</taxon>
        <taxon>Neopterygii</taxon>
        <taxon>Teleostei</taxon>
        <taxon>Anguilliformes</taxon>
        <taxon>Anguillidae</taxon>
        <taxon>Anguilla</taxon>
    </lineage>
</organism>
<sequence length="31" mass="3459">MYLIIPCSINAMLGVATNRLFCLFHVQTGMT</sequence>
<protein>
    <submittedName>
        <fullName evidence="1">Uncharacterized protein</fullName>
    </submittedName>
</protein>
<reference evidence="1" key="2">
    <citation type="journal article" date="2015" name="Fish Shellfish Immunol.">
        <title>Early steps in the European eel (Anguilla anguilla)-Vibrio vulnificus interaction in the gills: Role of the RtxA13 toxin.</title>
        <authorList>
            <person name="Callol A."/>
            <person name="Pajuelo D."/>
            <person name="Ebbesson L."/>
            <person name="Teles M."/>
            <person name="MacKenzie S."/>
            <person name="Amaro C."/>
        </authorList>
    </citation>
    <scope>NUCLEOTIDE SEQUENCE</scope>
</reference>
<evidence type="ECO:0000313" key="1">
    <source>
        <dbReference type="EMBL" id="JAH87581.1"/>
    </source>
</evidence>
<accession>A0A0E9WBA5</accession>
<dbReference type="EMBL" id="GBXM01020996">
    <property type="protein sequence ID" value="JAH87581.1"/>
    <property type="molecule type" value="Transcribed_RNA"/>
</dbReference>